<proteinExistence type="predicted"/>
<evidence type="ECO:0000256" key="4">
    <source>
        <dbReference type="ARBA" id="ARBA00022679"/>
    </source>
</evidence>
<name>A0A937G250_9BACT</name>
<dbReference type="GO" id="GO:0008983">
    <property type="term" value="F:protein-glutamate O-methyltransferase activity"/>
    <property type="evidence" value="ECO:0007669"/>
    <property type="project" value="UniProtKB-EC"/>
</dbReference>
<dbReference type="InterPro" id="IPR000780">
    <property type="entry name" value="CheR_MeTrfase"/>
</dbReference>
<sequence length="290" mass="33449">MGLQTIRGFIKLGNPIELNDKEFYKLSKFIYDNYGINLPITKKTLLESRLQKHLRKLGITSFQKYIDNICSRTESEEVVNMINLVSTNKTHFFRESLHFSFLQKEILPHVKSSAKNKFQIWSAASSTGEEVYSIAITLEEFMAKNGQHISYSVLGTDISTDALQAGNNAIYSEKQVEGLPLDLKRKYLLKSIDRKEGKVRVIKKIRDKTLFKRFNLIQNRYPAPETLDVIFCRNVLIYFDKPTQERVIRSLARCLRVGGYLFLGHSESLMGIDLPLKPRMHTGYQKISIC</sequence>
<dbReference type="EC" id="2.1.1.80" evidence="2"/>
<keyword evidence="3" id="KW-0489">Methyltransferase</keyword>
<organism evidence="7 8">
    <name type="scientific">Fulvivirga marina</name>
    <dbReference type="NCBI Taxonomy" id="2494733"/>
    <lineage>
        <taxon>Bacteria</taxon>
        <taxon>Pseudomonadati</taxon>
        <taxon>Bacteroidota</taxon>
        <taxon>Cytophagia</taxon>
        <taxon>Cytophagales</taxon>
        <taxon>Fulvivirgaceae</taxon>
        <taxon>Fulvivirga</taxon>
    </lineage>
</organism>
<dbReference type="Pfam" id="PF03705">
    <property type="entry name" value="CheR_N"/>
    <property type="match status" value="1"/>
</dbReference>
<dbReference type="InterPro" id="IPR050903">
    <property type="entry name" value="Bact_Chemotaxis_MeTrfase"/>
</dbReference>
<dbReference type="EMBL" id="JAEUGD010000064">
    <property type="protein sequence ID" value="MBL6448590.1"/>
    <property type="molecule type" value="Genomic_DNA"/>
</dbReference>
<feature type="domain" description="CheR-type methyltransferase" evidence="6">
    <location>
        <begin position="11"/>
        <end position="271"/>
    </location>
</feature>
<keyword evidence="5" id="KW-0949">S-adenosyl-L-methionine</keyword>
<evidence type="ECO:0000256" key="3">
    <source>
        <dbReference type="ARBA" id="ARBA00022603"/>
    </source>
</evidence>
<dbReference type="SUPFAM" id="SSF47757">
    <property type="entry name" value="Chemotaxis receptor methyltransferase CheR, N-terminal domain"/>
    <property type="match status" value="1"/>
</dbReference>
<dbReference type="Proteomes" id="UP000614216">
    <property type="component" value="Unassembled WGS sequence"/>
</dbReference>
<evidence type="ECO:0000259" key="6">
    <source>
        <dbReference type="PROSITE" id="PS50123"/>
    </source>
</evidence>
<dbReference type="InterPro" id="IPR022642">
    <property type="entry name" value="CheR_C"/>
</dbReference>
<dbReference type="PRINTS" id="PR00996">
    <property type="entry name" value="CHERMTFRASE"/>
</dbReference>
<dbReference type="RefSeq" id="WP_202858125.1">
    <property type="nucleotide sequence ID" value="NZ_JAEUGD010000064.1"/>
</dbReference>
<keyword evidence="4" id="KW-0808">Transferase</keyword>
<comment type="catalytic activity">
    <reaction evidence="1">
        <text>L-glutamyl-[protein] + S-adenosyl-L-methionine = [protein]-L-glutamate 5-O-methyl ester + S-adenosyl-L-homocysteine</text>
        <dbReference type="Rhea" id="RHEA:24452"/>
        <dbReference type="Rhea" id="RHEA-COMP:10208"/>
        <dbReference type="Rhea" id="RHEA-COMP:10311"/>
        <dbReference type="ChEBI" id="CHEBI:29973"/>
        <dbReference type="ChEBI" id="CHEBI:57856"/>
        <dbReference type="ChEBI" id="CHEBI:59789"/>
        <dbReference type="ChEBI" id="CHEBI:82795"/>
        <dbReference type="EC" id="2.1.1.80"/>
    </reaction>
</comment>
<accession>A0A937G250</accession>
<dbReference type="SUPFAM" id="SSF53335">
    <property type="entry name" value="S-adenosyl-L-methionine-dependent methyltransferases"/>
    <property type="match status" value="1"/>
</dbReference>
<dbReference type="PIRSF" id="PIRSF000410">
    <property type="entry name" value="CheR"/>
    <property type="match status" value="1"/>
</dbReference>
<dbReference type="InterPro" id="IPR022641">
    <property type="entry name" value="CheR_N"/>
</dbReference>
<evidence type="ECO:0000313" key="7">
    <source>
        <dbReference type="EMBL" id="MBL6448590.1"/>
    </source>
</evidence>
<dbReference type="AlphaFoldDB" id="A0A937G250"/>
<evidence type="ECO:0000256" key="1">
    <source>
        <dbReference type="ARBA" id="ARBA00001541"/>
    </source>
</evidence>
<evidence type="ECO:0000256" key="5">
    <source>
        <dbReference type="ARBA" id="ARBA00022691"/>
    </source>
</evidence>
<dbReference type="InterPro" id="IPR029063">
    <property type="entry name" value="SAM-dependent_MTases_sf"/>
</dbReference>
<evidence type="ECO:0000313" key="8">
    <source>
        <dbReference type="Proteomes" id="UP000614216"/>
    </source>
</evidence>
<comment type="caution">
    <text evidence="7">The sequence shown here is derived from an EMBL/GenBank/DDBJ whole genome shotgun (WGS) entry which is preliminary data.</text>
</comment>
<keyword evidence="8" id="KW-1185">Reference proteome</keyword>
<dbReference type="InterPro" id="IPR026024">
    <property type="entry name" value="Chemotaxis_MeTrfase_CheR"/>
</dbReference>
<reference evidence="7" key="1">
    <citation type="submission" date="2021-01" db="EMBL/GenBank/DDBJ databases">
        <title>Fulvivirga kasyanovii gen. nov., sp nov., a novel member of the phylum Bacteroidetes isolated from seawater in a mussel farm.</title>
        <authorList>
            <person name="Zhao L.-H."/>
            <person name="Wang Z.-J."/>
        </authorList>
    </citation>
    <scope>NUCLEOTIDE SEQUENCE</scope>
    <source>
        <strain evidence="7">29W222</strain>
    </source>
</reference>
<evidence type="ECO:0000256" key="2">
    <source>
        <dbReference type="ARBA" id="ARBA00012534"/>
    </source>
</evidence>
<dbReference type="Gene3D" id="1.10.155.10">
    <property type="entry name" value="Chemotaxis receptor methyltransferase CheR, N-terminal domain"/>
    <property type="match status" value="1"/>
</dbReference>
<dbReference type="PROSITE" id="PS50123">
    <property type="entry name" value="CHER"/>
    <property type="match status" value="1"/>
</dbReference>
<gene>
    <name evidence="7" type="ORF">JMN32_19925</name>
</gene>
<dbReference type="InterPro" id="IPR036804">
    <property type="entry name" value="CheR_N_sf"/>
</dbReference>
<dbReference type="PANTHER" id="PTHR24422:SF26">
    <property type="entry name" value="CHEMOTAXIS PROTEIN METHYLTRANSFERASE"/>
    <property type="match status" value="1"/>
</dbReference>
<protein>
    <recommendedName>
        <fullName evidence="2">protein-glutamate O-methyltransferase</fullName>
        <ecNumber evidence="2">2.1.1.80</ecNumber>
    </recommendedName>
</protein>
<dbReference type="Gene3D" id="3.40.50.150">
    <property type="entry name" value="Vaccinia Virus protein VP39"/>
    <property type="match status" value="1"/>
</dbReference>
<dbReference type="Pfam" id="PF01739">
    <property type="entry name" value="CheR"/>
    <property type="match status" value="1"/>
</dbReference>
<dbReference type="PANTHER" id="PTHR24422">
    <property type="entry name" value="CHEMOTAXIS PROTEIN METHYLTRANSFERASE"/>
    <property type="match status" value="1"/>
</dbReference>
<dbReference type="GO" id="GO:0032259">
    <property type="term" value="P:methylation"/>
    <property type="evidence" value="ECO:0007669"/>
    <property type="project" value="UniProtKB-KW"/>
</dbReference>
<dbReference type="SMART" id="SM00138">
    <property type="entry name" value="MeTrc"/>
    <property type="match status" value="1"/>
</dbReference>